<keyword evidence="3" id="KW-1185">Reference proteome</keyword>
<reference evidence="3" key="1">
    <citation type="submission" date="2010-08" db="EMBL/GenBank/DDBJ databases">
        <authorList>
            <consortium name="Caenorhabditis japonica Sequencing Consortium"/>
            <person name="Wilson R.K."/>
        </authorList>
    </citation>
    <scope>NUCLEOTIDE SEQUENCE [LARGE SCALE GENOMIC DNA]</scope>
    <source>
        <strain evidence="3">DF5081</strain>
    </source>
</reference>
<feature type="signal peptide" evidence="1">
    <location>
        <begin position="1"/>
        <end position="20"/>
    </location>
</feature>
<name>A0A8R1IFF6_CAEJA</name>
<evidence type="ECO:0000313" key="3">
    <source>
        <dbReference type="Proteomes" id="UP000005237"/>
    </source>
</evidence>
<protein>
    <submittedName>
        <fullName evidence="2">Uncharacterized protein</fullName>
    </submittedName>
</protein>
<sequence length="95" mass="10658">MHLNLNITLLPLHLVAVTNTETPEASPIETFTKYIILPLYSNFIGRKQASSPASRAIVDPRAPIQFERGAKTLHLLAYTWTHYNKHAPVDAPILK</sequence>
<evidence type="ECO:0000256" key="1">
    <source>
        <dbReference type="SAM" id="SignalP"/>
    </source>
</evidence>
<organism evidence="2 3">
    <name type="scientific">Caenorhabditis japonica</name>
    <dbReference type="NCBI Taxonomy" id="281687"/>
    <lineage>
        <taxon>Eukaryota</taxon>
        <taxon>Metazoa</taxon>
        <taxon>Ecdysozoa</taxon>
        <taxon>Nematoda</taxon>
        <taxon>Chromadorea</taxon>
        <taxon>Rhabditida</taxon>
        <taxon>Rhabditina</taxon>
        <taxon>Rhabditomorpha</taxon>
        <taxon>Rhabditoidea</taxon>
        <taxon>Rhabditidae</taxon>
        <taxon>Peloderinae</taxon>
        <taxon>Caenorhabditis</taxon>
    </lineage>
</organism>
<keyword evidence="1" id="KW-0732">Signal</keyword>
<dbReference type="Proteomes" id="UP000005237">
    <property type="component" value="Unassembled WGS sequence"/>
</dbReference>
<evidence type="ECO:0000313" key="2">
    <source>
        <dbReference type="EnsemblMetazoa" id="CJA27852.1"/>
    </source>
</evidence>
<dbReference type="AlphaFoldDB" id="A0A8R1IFF6"/>
<proteinExistence type="predicted"/>
<dbReference type="EnsemblMetazoa" id="CJA27852.1">
    <property type="protein sequence ID" value="CJA27852.1"/>
    <property type="gene ID" value="WBGene00183425"/>
</dbReference>
<accession>A0A8R1IFF6</accession>
<feature type="chain" id="PRO_5035828368" evidence="1">
    <location>
        <begin position="21"/>
        <end position="95"/>
    </location>
</feature>
<reference evidence="2" key="2">
    <citation type="submission" date="2022-06" db="UniProtKB">
        <authorList>
            <consortium name="EnsemblMetazoa"/>
        </authorList>
    </citation>
    <scope>IDENTIFICATION</scope>
    <source>
        <strain evidence="2">DF5081</strain>
    </source>
</reference>